<evidence type="ECO:0000313" key="4">
    <source>
        <dbReference type="Proteomes" id="UP000785613"/>
    </source>
</evidence>
<dbReference type="Pfam" id="PF07995">
    <property type="entry name" value="GSDH"/>
    <property type="match status" value="1"/>
</dbReference>
<dbReference type="Gene3D" id="2.120.10.30">
    <property type="entry name" value="TolB, C-terminal domain"/>
    <property type="match status" value="1"/>
</dbReference>
<proteinExistence type="predicted"/>
<dbReference type="InterPro" id="IPR011041">
    <property type="entry name" value="Quinoprot_gluc/sorb_DH_b-prop"/>
</dbReference>
<evidence type="ECO:0000313" key="3">
    <source>
        <dbReference type="EMBL" id="NHZ37886.1"/>
    </source>
</evidence>
<evidence type="ECO:0000256" key="1">
    <source>
        <dbReference type="SAM" id="SignalP"/>
    </source>
</evidence>
<feature type="chain" id="PRO_5046835769" evidence="1">
    <location>
        <begin position="32"/>
        <end position="392"/>
    </location>
</feature>
<feature type="signal peptide" evidence="1">
    <location>
        <begin position="1"/>
        <end position="31"/>
    </location>
</feature>
<protein>
    <submittedName>
        <fullName evidence="3">PQQ-dependent sugar dehydrogenase</fullName>
    </submittedName>
</protein>
<organism evidence="3 4">
    <name type="scientific">Massilia rubra</name>
    <dbReference type="NCBI Taxonomy" id="2607910"/>
    <lineage>
        <taxon>Bacteria</taxon>
        <taxon>Pseudomonadati</taxon>
        <taxon>Pseudomonadota</taxon>
        <taxon>Betaproteobacteria</taxon>
        <taxon>Burkholderiales</taxon>
        <taxon>Oxalobacteraceae</taxon>
        <taxon>Telluria group</taxon>
        <taxon>Massilia</taxon>
    </lineage>
</organism>
<dbReference type="InterPro" id="IPR012938">
    <property type="entry name" value="Glc/Sorbosone_DH"/>
</dbReference>
<comment type="caution">
    <text evidence="3">The sequence shown here is derived from an EMBL/GenBank/DDBJ whole genome shotgun (WGS) entry which is preliminary data.</text>
</comment>
<dbReference type="SUPFAM" id="SSF50952">
    <property type="entry name" value="Soluble quinoprotein glucose dehydrogenase"/>
    <property type="match status" value="1"/>
</dbReference>
<sequence>MLPTLLPTLLRTPLSCCIAALTALAPPAALAQLPTSDAPPAAKGWRAETVSEGLSHPWAMSWLPDGRLLVSTKNGKLYMLKGKRFEEVPMEGLPPVFSNGQGGLLDIAIHPGDKANPRIYMTMATGTDQANRTTLVQGVFDGKRVSGIKTLFRAQPDKSGGQHFGSRLLWQKDGTLLMSIGDGGNPPQQVGGMLARDQAQNLGSHNGSILRLTDAGKAAPGNPLATRPGALPEIWSYGHRNIQGMALDANGRVWATEHGPRGGDELNLIEGGQNYGWPLQSYGRDYRTGEPVGQLVVPGMTQPRIAWVPSPGASGLVQYSGSQFPQWRGSLFSGGLATTDVRRIVLDKDANVVSQERLLIGKRVRDVRQGPDGHLYVITDEDNGQLLRIVPQ</sequence>
<dbReference type="Proteomes" id="UP000785613">
    <property type="component" value="Unassembled WGS sequence"/>
</dbReference>
<accession>A0ABX0LSR3</accession>
<dbReference type="RefSeq" id="WP_167231836.1">
    <property type="nucleotide sequence ID" value="NZ_VUYU01000035.1"/>
</dbReference>
<reference evidence="3 4" key="1">
    <citation type="submission" date="2019-09" db="EMBL/GenBank/DDBJ databases">
        <title>Taxonomy of Antarctic Massilia spp.: description of Massilia rubra sp. nov., Massilia aquatica sp. nov., Massilia mucilaginosa sp. nov., Massilia frigida sp. nov. isolated from streams, lakes and regoliths.</title>
        <authorList>
            <person name="Holochova P."/>
            <person name="Sedlacek I."/>
            <person name="Kralova S."/>
            <person name="Maslanova I."/>
            <person name="Busse H.-J."/>
            <person name="Stankova E."/>
            <person name="Vrbovska V."/>
            <person name="Kovarovic V."/>
            <person name="Bartak M."/>
            <person name="Svec P."/>
            <person name="Pantucek R."/>
        </authorList>
    </citation>
    <scope>NUCLEOTIDE SEQUENCE [LARGE SCALE GENOMIC DNA]</scope>
    <source>
        <strain evidence="3 4">CCM 8692</strain>
    </source>
</reference>
<dbReference type="PANTHER" id="PTHR19328">
    <property type="entry name" value="HEDGEHOG-INTERACTING PROTEIN"/>
    <property type="match status" value="1"/>
</dbReference>
<dbReference type="EMBL" id="VUYU01000035">
    <property type="protein sequence ID" value="NHZ37886.1"/>
    <property type="molecule type" value="Genomic_DNA"/>
</dbReference>
<keyword evidence="1" id="KW-0732">Signal</keyword>
<dbReference type="InterPro" id="IPR011042">
    <property type="entry name" value="6-blade_b-propeller_TolB-like"/>
</dbReference>
<evidence type="ECO:0000259" key="2">
    <source>
        <dbReference type="Pfam" id="PF07995"/>
    </source>
</evidence>
<gene>
    <name evidence="3" type="ORF">F0185_30460</name>
</gene>
<feature type="domain" description="Glucose/Sorbosone dehydrogenase" evidence="2">
    <location>
        <begin position="54"/>
        <end position="388"/>
    </location>
</feature>
<keyword evidence="4" id="KW-1185">Reference proteome</keyword>
<dbReference type="PANTHER" id="PTHR19328:SF75">
    <property type="entry name" value="ALDOSE SUGAR DEHYDROGENASE YLII"/>
    <property type="match status" value="1"/>
</dbReference>
<name>A0ABX0LSR3_9BURK</name>